<dbReference type="Proteomes" id="UP000298058">
    <property type="component" value="Unassembled WGS sequence"/>
</dbReference>
<keyword evidence="4" id="KW-0812">Transmembrane</keyword>
<evidence type="ECO:0000256" key="4">
    <source>
        <dbReference type="SAM" id="Phobius"/>
    </source>
</evidence>
<protein>
    <submittedName>
        <fullName evidence="5">Acyltransferase</fullName>
    </submittedName>
</protein>
<keyword evidence="1 5" id="KW-0808">Transferase</keyword>
<feature type="transmembrane region" description="Helical" evidence="4">
    <location>
        <begin position="12"/>
        <end position="35"/>
    </location>
</feature>
<sequence>MSKLTRYNLFEIFSYAVSLIYIKILLLVSNLTFLLKSFFWRVEVGKGYRIFGKIIIYKSPGSKIEIGDHFGSVSNSFRASASTIMAPTCLKTFSPSAQIKIGNGVGVNGVSITARTKTISIGDGTIIAANVCIMDSDFHSIFPPENRLTNPGLELDSDVIIGKNVWIGTRAVILKGVTIGDNSVIAAGSVVTRSIPENSIAGGVPATVKKSIFPKEVSKRKI</sequence>
<dbReference type="InterPro" id="IPR001451">
    <property type="entry name" value="Hexapep"/>
</dbReference>
<dbReference type="PROSITE" id="PS00101">
    <property type="entry name" value="HEXAPEP_TRANSFERASES"/>
    <property type="match status" value="1"/>
</dbReference>
<evidence type="ECO:0000256" key="2">
    <source>
        <dbReference type="ARBA" id="ARBA00022737"/>
    </source>
</evidence>
<dbReference type="Pfam" id="PF00132">
    <property type="entry name" value="Hexapep"/>
    <property type="match status" value="1"/>
</dbReference>
<dbReference type="SUPFAM" id="SSF51161">
    <property type="entry name" value="Trimeric LpxA-like enzymes"/>
    <property type="match status" value="1"/>
</dbReference>
<dbReference type="InterPro" id="IPR051159">
    <property type="entry name" value="Hexapeptide_acetyltransf"/>
</dbReference>
<evidence type="ECO:0000256" key="3">
    <source>
        <dbReference type="ARBA" id="ARBA00023315"/>
    </source>
</evidence>
<evidence type="ECO:0000313" key="5">
    <source>
        <dbReference type="EMBL" id="TGN18273.1"/>
    </source>
</evidence>
<dbReference type="CDD" id="cd04647">
    <property type="entry name" value="LbH_MAT_like"/>
    <property type="match status" value="1"/>
</dbReference>
<gene>
    <name evidence="5" type="ORF">EHS15_12760</name>
</gene>
<dbReference type="GO" id="GO:0016746">
    <property type="term" value="F:acyltransferase activity"/>
    <property type="evidence" value="ECO:0007669"/>
    <property type="project" value="UniProtKB-KW"/>
</dbReference>
<dbReference type="OrthoDB" id="9801697at2"/>
<organism evidence="5 6">
    <name type="scientific">Leptospira idonii</name>
    <dbReference type="NCBI Taxonomy" id="1193500"/>
    <lineage>
        <taxon>Bacteria</taxon>
        <taxon>Pseudomonadati</taxon>
        <taxon>Spirochaetota</taxon>
        <taxon>Spirochaetia</taxon>
        <taxon>Leptospirales</taxon>
        <taxon>Leptospiraceae</taxon>
        <taxon>Leptospira</taxon>
    </lineage>
</organism>
<dbReference type="EMBL" id="RQHW01000047">
    <property type="protein sequence ID" value="TGN18273.1"/>
    <property type="molecule type" value="Genomic_DNA"/>
</dbReference>
<dbReference type="PANTHER" id="PTHR23416:SF78">
    <property type="entry name" value="LIPOPOLYSACCHARIDE BIOSYNTHESIS O-ACETYL TRANSFERASE WBBJ-RELATED"/>
    <property type="match status" value="1"/>
</dbReference>
<keyword evidence="4" id="KW-0472">Membrane</keyword>
<accession>A0A4R9LVJ8</accession>
<dbReference type="InterPro" id="IPR011004">
    <property type="entry name" value="Trimer_LpxA-like_sf"/>
</dbReference>
<keyword evidence="4" id="KW-1133">Transmembrane helix</keyword>
<keyword evidence="3 5" id="KW-0012">Acyltransferase</keyword>
<dbReference type="InterPro" id="IPR018357">
    <property type="entry name" value="Hexapep_transf_CS"/>
</dbReference>
<name>A0A4R9LVJ8_9LEPT</name>
<reference evidence="5" key="1">
    <citation type="journal article" date="2019" name="PLoS Negl. Trop. Dis.">
        <title>Revisiting the worldwide diversity of Leptospira species in the environment.</title>
        <authorList>
            <person name="Vincent A.T."/>
            <person name="Schiettekatte O."/>
            <person name="Bourhy P."/>
            <person name="Veyrier F.J."/>
            <person name="Picardeau M."/>
        </authorList>
    </citation>
    <scope>NUCLEOTIDE SEQUENCE [LARGE SCALE GENOMIC DNA]</scope>
    <source>
        <strain evidence="5">201300427</strain>
    </source>
</reference>
<evidence type="ECO:0000313" key="6">
    <source>
        <dbReference type="Proteomes" id="UP000298058"/>
    </source>
</evidence>
<proteinExistence type="predicted"/>
<evidence type="ECO:0000256" key="1">
    <source>
        <dbReference type="ARBA" id="ARBA00022679"/>
    </source>
</evidence>
<dbReference type="AlphaFoldDB" id="A0A4R9LVJ8"/>
<dbReference type="PANTHER" id="PTHR23416">
    <property type="entry name" value="SIALIC ACID SYNTHASE-RELATED"/>
    <property type="match status" value="1"/>
</dbReference>
<dbReference type="Gene3D" id="2.160.10.10">
    <property type="entry name" value="Hexapeptide repeat proteins"/>
    <property type="match status" value="1"/>
</dbReference>
<keyword evidence="6" id="KW-1185">Reference proteome</keyword>
<comment type="caution">
    <text evidence="5">The sequence shown here is derived from an EMBL/GenBank/DDBJ whole genome shotgun (WGS) entry which is preliminary data.</text>
</comment>
<keyword evidence="2" id="KW-0677">Repeat</keyword>